<keyword evidence="1" id="KW-0547">Nucleotide-binding</keyword>
<name>A0ABX1PBL4_9CYAN</name>
<dbReference type="RefSeq" id="WP_169156175.1">
    <property type="nucleotide sequence ID" value="NZ_QMEB01000123.1"/>
</dbReference>
<dbReference type="Pfam" id="PF13589">
    <property type="entry name" value="HATPase_c_3"/>
    <property type="match status" value="1"/>
</dbReference>
<evidence type="ECO:0000313" key="1">
    <source>
        <dbReference type="EMBL" id="NMG20915.1"/>
    </source>
</evidence>
<keyword evidence="2" id="KW-1185">Reference proteome</keyword>
<dbReference type="InterPro" id="IPR036890">
    <property type="entry name" value="HATPase_C_sf"/>
</dbReference>
<dbReference type="Proteomes" id="UP000718564">
    <property type="component" value="Unassembled WGS sequence"/>
</dbReference>
<accession>A0ABX1PBL4</accession>
<dbReference type="EMBL" id="QMEB01000123">
    <property type="protein sequence ID" value="NMG20915.1"/>
    <property type="molecule type" value="Genomic_DNA"/>
</dbReference>
<reference evidence="1 2" key="1">
    <citation type="submission" date="2018-06" db="EMBL/GenBank/DDBJ databases">
        <title>Comparative genomics of Brasilonema spp. strains.</title>
        <authorList>
            <person name="Alvarenga D.O."/>
            <person name="Fiore M.F."/>
            <person name="Varani A.M."/>
        </authorList>
    </citation>
    <scope>NUCLEOTIDE SEQUENCE [LARGE SCALE GENOMIC DNA]</scope>
    <source>
        <strain evidence="1 2">SPC951</strain>
    </source>
</reference>
<organism evidence="1 2">
    <name type="scientific">Brasilonema bromeliae SPC951</name>
    <dbReference type="NCBI Taxonomy" id="385972"/>
    <lineage>
        <taxon>Bacteria</taxon>
        <taxon>Bacillati</taxon>
        <taxon>Cyanobacteriota</taxon>
        <taxon>Cyanophyceae</taxon>
        <taxon>Nostocales</taxon>
        <taxon>Scytonemataceae</taxon>
        <taxon>Brasilonema</taxon>
        <taxon>Bromeliae group (in: Brasilonema)</taxon>
    </lineage>
</organism>
<gene>
    <name evidence="1" type="ORF">DP116_16215</name>
</gene>
<dbReference type="GO" id="GO:0005524">
    <property type="term" value="F:ATP binding"/>
    <property type="evidence" value="ECO:0007669"/>
    <property type="project" value="UniProtKB-KW"/>
</dbReference>
<dbReference type="SUPFAM" id="SSF55874">
    <property type="entry name" value="ATPase domain of HSP90 chaperone/DNA topoisomerase II/histidine kinase"/>
    <property type="match status" value="1"/>
</dbReference>
<comment type="caution">
    <text evidence="1">The sequence shown here is derived from an EMBL/GenBank/DDBJ whole genome shotgun (WGS) entry which is preliminary data.</text>
</comment>
<proteinExistence type="predicted"/>
<evidence type="ECO:0000313" key="2">
    <source>
        <dbReference type="Proteomes" id="UP000718564"/>
    </source>
</evidence>
<keyword evidence="1" id="KW-0067">ATP-binding</keyword>
<protein>
    <submittedName>
        <fullName evidence="1">ATP-binding protein</fullName>
    </submittedName>
</protein>
<dbReference type="Gene3D" id="3.30.565.10">
    <property type="entry name" value="Histidine kinase-like ATPase, C-terminal domain"/>
    <property type="match status" value="1"/>
</dbReference>
<sequence>MVRERANDEYDLVEPRAPAMLESLRAFGYNIQTAIADLIDNSISAGAKNVWLQFYWDGSESYISILDDGKGMTEAELVNAMRPGSRNPLEEREPNDLGRFGLGLKTASFSQCRRLTVCAKAVNQNSVTRRWDLDYVSQTGEWRLLRSAASGSEERLTALEQMESGTVVLWESMDRVVGGTKTDDPKAHNRFLEMIEDVEKHLTMVFHRFLERKNKLQIWINQRLIEPWDPFLTNEKATQWLPEENLYFREDRVVIQPYVLPHHSKVDSQTYEKAAGPNGWNAQQGFYIYRNERMLVAGDWLGLGLQRDEHCKLARIQVDLPNSMDSDWNIDVKKSRARPPASLREDFKRIAKLTRARASDIYRYRGKVIARKYSDNYVFTWLKKLKHGKVFYVINPEHPLVKEALNIPTEYRQIIKALLRLIEETVPVQQIWLDSAVSSEQHSQPFEGVPAREVREVMMQIYQALIKDGLTTSEARSLLVKMEPFQHFEELIATLPESTY</sequence>